<protein>
    <recommendedName>
        <fullName evidence="16">Homeobox domain-containing protein</fullName>
    </recommendedName>
</protein>
<dbReference type="CDD" id="cd08875">
    <property type="entry name" value="START_ArGLABRA2_like"/>
    <property type="match status" value="1"/>
</dbReference>
<evidence type="ECO:0000256" key="2">
    <source>
        <dbReference type="ARBA" id="ARBA00006789"/>
    </source>
</evidence>
<sequence>MPCAPMAQTHVAGYNTNNLFPSSGLSLTLASGQDKNKEGGNHQNQDYDSSDNMDDSDDDIEISHPRKKRYHRHTPQQIQEMEALFKEFPHPDEKQRKQLSKRLGLAPRQVKFWFQNRRTQLKATQERHENSLLRHEIEQLRTENMSLRESLRNPVCANCGGPTANGGETMTTDEQQLRIDNARLKDELARVCAFVGKVYGRSNLTSIPNSSLDLGAGSNELGGLHSASLPSINELIRDRSMVLLSIERSKVAELALSAMDELMKISQMAEPMWVRSPEGGMETLDHEEYSREFPRLIGPKPIGHKTEATRETAIVVMKSSTIVDSLINVNRWMEMFPCMISRATVVDVISSGVGGTRNGALQLMHAELQVLSPLVPTREIYFVRFCKQHADGLWGVVDVSVDSLLENPDPSLIKCRKRPSGCLLRDMPNGRSKVTWVEHAEYDNIGVHRIFRSMVNSGMAFGAQRWLATLQRQCERTAFITASNVPLPTRDVTAVPTPSGRRSIVKLAERMTNKFCGGLSASTRHSWTKLSHGHTKGIADDDIHVMTRTNVDNPGEPTGVILSAATSVWLPLSSNRLFEFLRDERLRSEWDILSSGVPIKELTNIVKGIDRRNSVSLLSAANDNQSNTVFLQENWRDSYASMVVYAPVDIPTIHQVMNGNESINVPLLPSGFAILSDGPECRPPAGGSLLTVAFQILVNNLPTAKLTMESVETVNDLISCTIKKIKSALRCDDE</sequence>
<feature type="region of interest" description="Disordered" evidence="12">
    <location>
        <begin position="25"/>
        <end position="74"/>
    </location>
</feature>
<dbReference type="SUPFAM" id="SSF55961">
    <property type="entry name" value="Bet v1-like"/>
    <property type="match status" value="2"/>
</dbReference>
<dbReference type="EMBL" id="GCKF01043448">
    <property type="protein sequence ID" value="JAG94466.1"/>
    <property type="molecule type" value="Transcribed_RNA"/>
</dbReference>
<feature type="compositionally biased region" description="Basic residues" evidence="12">
    <location>
        <begin position="65"/>
        <end position="74"/>
    </location>
</feature>
<keyword evidence="4 11" id="KW-0175">Coiled coil</keyword>
<evidence type="ECO:0008006" key="16">
    <source>
        <dbReference type="Google" id="ProtNLM"/>
    </source>
</evidence>
<dbReference type="Gene3D" id="1.10.10.60">
    <property type="entry name" value="Homeodomain-like"/>
    <property type="match status" value="1"/>
</dbReference>
<organism evidence="15">
    <name type="scientific">Araucaria cunninghamii</name>
    <name type="common">Hoop pine</name>
    <name type="synonym">Moreton Bay pine</name>
    <dbReference type="NCBI Taxonomy" id="56994"/>
    <lineage>
        <taxon>Eukaryota</taxon>
        <taxon>Viridiplantae</taxon>
        <taxon>Streptophyta</taxon>
        <taxon>Embryophyta</taxon>
        <taxon>Tracheophyta</taxon>
        <taxon>Spermatophyta</taxon>
        <taxon>Pinopsida</taxon>
        <taxon>Pinidae</taxon>
        <taxon>Conifers II</taxon>
        <taxon>Araucariales</taxon>
        <taxon>Araucariaceae</taxon>
        <taxon>Araucaria</taxon>
    </lineage>
</organism>
<comment type="subcellular location">
    <subcellularLocation>
        <location evidence="1 9 10">Nucleus</location>
    </subcellularLocation>
</comment>
<keyword evidence="6 9" id="KW-0371">Homeobox</keyword>
<name>A0A0D6QVJ6_ARACU</name>
<dbReference type="PANTHER" id="PTHR45654:SF77">
    <property type="entry name" value="HOMEOBOX-LEUCINE ZIPPER PROTEIN MERISTEM L1"/>
    <property type="match status" value="1"/>
</dbReference>
<evidence type="ECO:0000256" key="11">
    <source>
        <dbReference type="SAM" id="Coils"/>
    </source>
</evidence>
<reference evidence="15" key="1">
    <citation type="submission" date="2015-03" db="EMBL/GenBank/DDBJ databases">
        <title>A transcriptome of Araucaria cunninghamii, an australian fine timber species.</title>
        <authorList>
            <person name="Jing Yi C.J.Y."/>
            <person name="Yin San L.Y.S."/>
            <person name="Abdul Karim S.S."/>
            <person name="Wan Azmi N.N."/>
            <person name="Hercus R.R."/>
            <person name="Croft L.L."/>
        </authorList>
    </citation>
    <scope>NUCLEOTIDE SEQUENCE</scope>
    <source>
        <strain evidence="15">MI0301</strain>
        <tissue evidence="15">Leaf</tissue>
    </source>
</reference>
<dbReference type="AlphaFoldDB" id="A0A0D6QVJ6"/>
<evidence type="ECO:0000256" key="12">
    <source>
        <dbReference type="SAM" id="MobiDB-lite"/>
    </source>
</evidence>
<dbReference type="GO" id="GO:0030154">
    <property type="term" value="P:cell differentiation"/>
    <property type="evidence" value="ECO:0007669"/>
    <property type="project" value="UniProtKB-ARBA"/>
</dbReference>
<dbReference type="GO" id="GO:0000981">
    <property type="term" value="F:DNA-binding transcription factor activity, RNA polymerase II-specific"/>
    <property type="evidence" value="ECO:0007669"/>
    <property type="project" value="InterPro"/>
</dbReference>
<dbReference type="GO" id="GO:0005634">
    <property type="term" value="C:nucleus"/>
    <property type="evidence" value="ECO:0007669"/>
    <property type="project" value="UniProtKB-SubCell"/>
</dbReference>
<dbReference type="InterPro" id="IPR023393">
    <property type="entry name" value="START-like_dom_sf"/>
</dbReference>
<keyword evidence="8 9" id="KW-0539">Nucleus</keyword>
<dbReference type="Pfam" id="PF00046">
    <property type="entry name" value="Homeodomain"/>
    <property type="match status" value="1"/>
</dbReference>
<dbReference type="Pfam" id="PF01852">
    <property type="entry name" value="START"/>
    <property type="match status" value="1"/>
</dbReference>
<dbReference type="GO" id="GO:0003677">
    <property type="term" value="F:DNA binding"/>
    <property type="evidence" value="ECO:0007669"/>
    <property type="project" value="UniProtKB-UniRule"/>
</dbReference>
<keyword evidence="3" id="KW-0805">Transcription regulation</keyword>
<dbReference type="FunFam" id="3.30.530.20:FF:000026">
    <property type="entry name" value="Homeobox-leucine zipper protein GLABRA 2"/>
    <property type="match status" value="1"/>
</dbReference>
<dbReference type="InterPro" id="IPR002913">
    <property type="entry name" value="START_lipid-bd_dom"/>
</dbReference>
<evidence type="ECO:0000259" key="14">
    <source>
        <dbReference type="PROSITE" id="PS50848"/>
    </source>
</evidence>
<feature type="domain" description="Homeobox" evidence="13">
    <location>
        <begin position="64"/>
        <end position="124"/>
    </location>
</feature>
<evidence type="ECO:0000259" key="13">
    <source>
        <dbReference type="PROSITE" id="PS50071"/>
    </source>
</evidence>
<evidence type="ECO:0000256" key="3">
    <source>
        <dbReference type="ARBA" id="ARBA00023015"/>
    </source>
</evidence>
<evidence type="ECO:0000256" key="7">
    <source>
        <dbReference type="ARBA" id="ARBA00023163"/>
    </source>
</evidence>
<dbReference type="GO" id="GO:0008289">
    <property type="term" value="F:lipid binding"/>
    <property type="evidence" value="ECO:0007669"/>
    <property type="project" value="InterPro"/>
</dbReference>
<evidence type="ECO:0000256" key="9">
    <source>
        <dbReference type="PROSITE-ProRule" id="PRU00108"/>
    </source>
</evidence>
<dbReference type="SMART" id="SM00234">
    <property type="entry name" value="START"/>
    <property type="match status" value="1"/>
</dbReference>
<dbReference type="PANTHER" id="PTHR45654">
    <property type="entry name" value="HOMEOBOX-LEUCINE ZIPPER PROTEIN MERISTEM L1"/>
    <property type="match status" value="1"/>
</dbReference>
<dbReference type="InterPro" id="IPR017970">
    <property type="entry name" value="Homeobox_CS"/>
</dbReference>
<evidence type="ECO:0000256" key="5">
    <source>
        <dbReference type="ARBA" id="ARBA00023125"/>
    </source>
</evidence>
<evidence type="ECO:0000256" key="6">
    <source>
        <dbReference type="ARBA" id="ARBA00023155"/>
    </source>
</evidence>
<dbReference type="PROSITE" id="PS50848">
    <property type="entry name" value="START"/>
    <property type="match status" value="1"/>
</dbReference>
<evidence type="ECO:0000256" key="8">
    <source>
        <dbReference type="ARBA" id="ARBA00023242"/>
    </source>
</evidence>
<dbReference type="InterPro" id="IPR042160">
    <property type="entry name" value="HD-Zip_IV"/>
</dbReference>
<keyword evidence="5 9" id="KW-0238">DNA-binding</keyword>
<dbReference type="InterPro" id="IPR009057">
    <property type="entry name" value="Homeodomain-like_sf"/>
</dbReference>
<dbReference type="PROSITE" id="PS50071">
    <property type="entry name" value="HOMEOBOX_2"/>
    <property type="match status" value="1"/>
</dbReference>
<dbReference type="FunFam" id="1.10.10.60:FF:000229">
    <property type="entry name" value="Homeobox-leucine zipper protein HDG1"/>
    <property type="match status" value="1"/>
</dbReference>
<accession>A0A0D6QVJ6</accession>
<dbReference type="InterPro" id="IPR001356">
    <property type="entry name" value="HD"/>
</dbReference>
<dbReference type="SMART" id="SM00389">
    <property type="entry name" value="HOX"/>
    <property type="match status" value="1"/>
</dbReference>
<feature type="compositionally biased region" description="Acidic residues" evidence="12">
    <location>
        <begin position="48"/>
        <end position="60"/>
    </location>
</feature>
<dbReference type="Gene3D" id="3.30.530.20">
    <property type="match status" value="1"/>
</dbReference>
<evidence type="ECO:0000313" key="15">
    <source>
        <dbReference type="EMBL" id="JAG94466.1"/>
    </source>
</evidence>
<dbReference type="SUPFAM" id="SSF46689">
    <property type="entry name" value="Homeodomain-like"/>
    <property type="match status" value="1"/>
</dbReference>
<dbReference type="CDD" id="cd00086">
    <property type="entry name" value="homeodomain"/>
    <property type="match status" value="1"/>
</dbReference>
<comment type="similarity">
    <text evidence="2">Belongs to the HD-ZIP homeobox family. Class IV subfamily.</text>
</comment>
<feature type="domain" description="START" evidence="14">
    <location>
        <begin position="244"/>
        <end position="479"/>
    </location>
</feature>
<evidence type="ECO:0000256" key="1">
    <source>
        <dbReference type="ARBA" id="ARBA00004123"/>
    </source>
</evidence>
<dbReference type="Pfam" id="PF25797">
    <property type="entry name" value="PDF2_C"/>
    <property type="match status" value="1"/>
</dbReference>
<dbReference type="InterPro" id="IPR057993">
    <property type="entry name" value="HD-Zip_IV_C"/>
</dbReference>
<feature type="DNA-binding region" description="Homeobox" evidence="9">
    <location>
        <begin position="66"/>
        <end position="125"/>
    </location>
</feature>
<evidence type="ECO:0000256" key="4">
    <source>
        <dbReference type="ARBA" id="ARBA00023054"/>
    </source>
</evidence>
<evidence type="ECO:0000256" key="10">
    <source>
        <dbReference type="RuleBase" id="RU000682"/>
    </source>
</evidence>
<feature type="coiled-coil region" evidence="11">
    <location>
        <begin position="123"/>
        <end position="150"/>
    </location>
</feature>
<keyword evidence="7" id="KW-0804">Transcription</keyword>
<proteinExistence type="inferred from homology"/>
<dbReference type="PROSITE" id="PS00027">
    <property type="entry name" value="HOMEOBOX_1"/>
    <property type="match status" value="1"/>
</dbReference>